<name>A0A816F9I7_9BILA</name>
<dbReference type="Proteomes" id="UP000663829">
    <property type="component" value="Unassembled WGS sequence"/>
</dbReference>
<gene>
    <name evidence="1" type="ORF">GPM918_LOCUS45854</name>
    <name evidence="2" type="ORF">SRO942_LOCUS48828</name>
</gene>
<proteinExistence type="predicted"/>
<evidence type="ECO:0000313" key="3">
    <source>
        <dbReference type="Proteomes" id="UP000663829"/>
    </source>
</evidence>
<feature type="non-terminal residue" evidence="1">
    <location>
        <position position="19"/>
    </location>
</feature>
<keyword evidence="3" id="KW-1185">Reference proteome</keyword>
<comment type="caution">
    <text evidence="1">The sequence shown here is derived from an EMBL/GenBank/DDBJ whole genome shotgun (WGS) entry which is preliminary data.</text>
</comment>
<accession>A0A816F9I7</accession>
<dbReference type="EMBL" id="CAJOBC010127326">
    <property type="protein sequence ID" value="CAF4599961.1"/>
    <property type="molecule type" value="Genomic_DNA"/>
</dbReference>
<dbReference type="EMBL" id="CAJNOQ010054484">
    <property type="protein sequence ID" value="CAF1657985.1"/>
    <property type="molecule type" value="Genomic_DNA"/>
</dbReference>
<sequence length="19" mass="2076">MDSHVAHLLRIPSVGSNRS</sequence>
<reference evidence="1" key="1">
    <citation type="submission" date="2021-02" db="EMBL/GenBank/DDBJ databases">
        <authorList>
            <person name="Nowell W R."/>
        </authorList>
    </citation>
    <scope>NUCLEOTIDE SEQUENCE</scope>
</reference>
<dbReference type="Proteomes" id="UP000681722">
    <property type="component" value="Unassembled WGS sequence"/>
</dbReference>
<protein>
    <submittedName>
        <fullName evidence="1">Uncharacterized protein</fullName>
    </submittedName>
</protein>
<dbReference type="AlphaFoldDB" id="A0A816F9I7"/>
<evidence type="ECO:0000313" key="1">
    <source>
        <dbReference type="EMBL" id="CAF1657985.1"/>
    </source>
</evidence>
<evidence type="ECO:0000313" key="2">
    <source>
        <dbReference type="EMBL" id="CAF4599961.1"/>
    </source>
</evidence>
<organism evidence="1 3">
    <name type="scientific">Didymodactylos carnosus</name>
    <dbReference type="NCBI Taxonomy" id="1234261"/>
    <lineage>
        <taxon>Eukaryota</taxon>
        <taxon>Metazoa</taxon>
        <taxon>Spiralia</taxon>
        <taxon>Gnathifera</taxon>
        <taxon>Rotifera</taxon>
        <taxon>Eurotatoria</taxon>
        <taxon>Bdelloidea</taxon>
        <taxon>Philodinida</taxon>
        <taxon>Philodinidae</taxon>
        <taxon>Didymodactylos</taxon>
    </lineage>
</organism>